<dbReference type="PANTHER" id="PTHR15588">
    <property type="entry name" value="LSM1"/>
    <property type="match status" value="1"/>
</dbReference>
<dbReference type="Pfam" id="PF01423">
    <property type="entry name" value="LSM"/>
    <property type="match status" value="1"/>
</dbReference>
<comment type="caution">
    <text evidence="11">The sequence shown here is derived from an EMBL/GenBank/DDBJ whole genome shotgun (WGS) entry which is preliminary data.</text>
</comment>
<proteinExistence type="inferred from homology"/>
<dbReference type="Proteomes" id="UP000186594">
    <property type="component" value="Unassembled WGS sequence"/>
</dbReference>
<keyword evidence="8 9" id="KW-0687">Ribonucleoprotein</keyword>
<evidence type="ECO:0000256" key="5">
    <source>
        <dbReference type="ARBA" id="ARBA00022884"/>
    </source>
</evidence>
<protein>
    <recommendedName>
        <fullName evidence="9">LSM2-LSM8 complex subunit LSM8</fullName>
    </recommendedName>
</protein>
<keyword evidence="5 9" id="KW-0694">RNA-binding</keyword>
<dbReference type="PANTHER" id="PTHR15588:SF9">
    <property type="entry name" value="U6 SNRNA-ASSOCIATED SM-LIKE PROTEIN LSM8"/>
    <property type="match status" value="1"/>
</dbReference>
<evidence type="ECO:0000313" key="11">
    <source>
        <dbReference type="EMBL" id="OLL21807.1"/>
    </source>
</evidence>
<organism evidence="11 12">
    <name type="scientific">Neolecta irregularis (strain DAH-3)</name>
    <dbReference type="NCBI Taxonomy" id="1198029"/>
    <lineage>
        <taxon>Eukaryota</taxon>
        <taxon>Fungi</taxon>
        <taxon>Dikarya</taxon>
        <taxon>Ascomycota</taxon>
        <taxon>Taphrinomycotina</taxon>
        <taxon>Neolectales</taxon>
        <taxon>Neolectaceae</taxon>
        <taxon>Neolecta</taxon>
    </lineage>
</organism>
<comment type="subcellular location">
    <subcellularLocation>
        <location evidence="1 9">Nucleus</location>
    </subcellularLocation>
</comment>
<dbReference type="GO" id="GO:0005688">
    <property type="term" value="C:U6 snRNP"/>
    <property type="evidence" value="ECO:0007669"/>
    <property type="project" value="UniProtKB-UniRule"/>
</dbReference>
<dbReference type="CDD" id="cd01727">
    <property type="entry name" value="LSm8"/>
    <property type="match status" value="1"/>
</dbReference>
<evidence type="ECO:0000256" key="8">
    <source>
        <dbReference type="ARBA" id="ARBA00023274"/>
    </source>
</evidence>
<evidence type="ECO:0000256" key="4">
    <source>
        <dbReference type="ARBA" id="ARBA00022728"/>
    </source>
</evidence>
<evidence type="ECO:0000259" key="10">
    <source>
        <dbReference type="PROSITE" id="PS52002"/>
    </source>
</evidence>
<dbReference type="GO" id="GO:0005682">
    <property type="term" value="C:U5 snRNP"/>
    <property type="evidence" value="ECO:0007669"/>
    <property type="project" value="EnsemblFungi"/>
</dbReference>
<evidence type="ECO:0000256" key="6">
    <source>
        <dbReference type="ARBA" id="ARBA00023187"/>
    </source>
</evidence>
<dbReference type="FunFam" id="2.30.30.100:FF:000027">
    <property type="entry name" value="U6 snRNA-associated Sm-like protein LSm8"/>
    <property type="match status" value="1"/>
</dbReference>
<sequence length="97" mass="10935">MSSLQTFVNKLVTIVTADGRILTGDLIGYDQTTNLILKNTEERIFRIDEGVEIAKLGLYVLRGDSIVLVGETDTELEDKIDWLKIKADQIQEVRHGM</sequence>
<dbReference type="InterPro" id="IPR044642">
    <property type="entry name" value="PTHR15588"/>
</dbReference>
<keyword evidence="3 9" id="KW-0507">mRNA processing</keyword>
<dbReference type="GO" id="GO:0003729">
    <property type="term" value="F:mRNA binding"/>
    <property type="evidence" value="ECO:0007669"/>
    <property type="project" value="TreeGrafter"/>
</dbReference>
<dbReference type="STRING" id="1198029.A0A1U7LGN1"/>
<keyword evidence="6 9" id="KW-0508">mRNA splicing</keyword>
<comment type="function">
    <text evidence="9">Plays role in pre-mRNA splicing as component of the U4/U6-U5 tri-snRNP complex that is involved in spliceosome assembly, and as component of the precatalytic spliceosome (spliceosome B complex). The heptameric LSM2-8 complex binds specifically to the 3'-terminal U-tract of U6 snRNA.</text>
</comment>
<evidence type="ECO:0000256" key="7">
    <source>
        <dbReference type="ARBA" id="ARBA00023242"/>
    </source>
</evidence>
<feature type="domain" description="Sm" evidence="10">
    <location>
        <begin position="1"/>
        <end position="75"/>
    </location>
</feature>
<dbReference type="InterPro" id="IPR001163">
    <property type="entry name" value="Sm_dom_euk/arc"/>
</dbReference>
<dbReference type="InterPro" id="IPR047575">
    <property type="entry name" value="Sm"/>
</dbReference>
<dbReference type="Gene3D" id="2.30.30.100">
    <property type="match status" value="1"/>
</dbReference>
<dbReference type="OrthoDB" id="422364at2759"/>
<dbReference type="GO" id="GO:0046540">
    <property type="term" value="C:U4/U6 x U5 tri-snRNP complex"/>
    <property type="evidence" value="ECO:0007669"/>
    <property type="project" value="UniProtKB-UniRule"/>
</dbReference>
<dbReference type="SMART" id="SM00651">
    <property type="entry name" value="Sm"/>
    <property type="match status" value="1"/>
</dbReference>
<reference evidence="11 12" key="1">
    <citation type="submission" date="2016-04" db="EMBL/GenBank/DDBJ databases">
        <title>Evolutionary innovation and constraint leading to complex multicellularity in the Ascomycota.</title>
        <authorList>
            <person name="Cisse O."/>
            <person name="Nguyen A."/>
            <person name="Hewitt D.A."/>
            <person name="Jedd G."/>
            <person name="Stajich J.E."/>
        </authorList>
    </citation>
    <scope>NUCLEOTIDE SEQUENCE [LARGE SCALE GENOMIC DNA]</scope>
    <source>
        <strain evidence="11 12">DAH-3</strain>
    </source>
</reference>
<evidence type="ECO:0000256" key="3">
    <source>
        <dbReference type="ARBA" id="ARBA00022664"/>
    </source>
</evidence>
<dbReference type="SUPFAM" id="SSF50182">
    <property type="entry name" value="Sm-like ribonucleoproteins"/>
    <property type="match status" value="1"/>
</dbReference>
<dbReference type="GO" id="GO:0000398">
    <property type="term" value="P:mRNA splicing, via spliceosome"/>
    <property type="evidence" value="ECO:0007669"/>
    <property type="project" value="UniProtKB-UniRule"/>
</dbReference>
<accession>A0A1U7LGN1</accession>
<keyword evidence="12" id="KW-1185">Reference proteome</keyword>
<dbReference type="GO" id="GO:0071011">
    <property type="term" value="C:precatalytic spliceosome"/>
    <property type="evidence" value="ECO:0007669"/>
    <property type="project" value="TreeGrafter"/>
</dbReference>
<evidence type="ECO:0000256" key="1">
    <source>
        <dbReference type="ARBA" id="ARBA00004123"/>
    </source>
</evidence>
<dbReference type="InterPro" id="IPR010920">
    <property type="entry name" value="LSM_dom_sf"/>
</dbReference>
<gene>
    <name evidence="9" type="primary">LSM8</name>
    <name evidence="11" type="ORF">NEOLI_001024</name>
</gene>
<keyword evidence="7 9" id="KW-0539">Nucleus</keyword>
<dbReference type="InterPro" id="IPR034103">
    <property type="entry name" value="Lsm8"/>
</dbReference>
<evidence type="ECO:0000256" key="9">
    <source>
        <dbReference type="RuleBase" id="RU365048"/>
    </source>
</evidence>
<dbReference type="EMBL" id="LXFE01004239">
    <property type="protein sequence ID" value="OLL21807.1"/>
    <property type="molecule type" value="Genomic_DNA"/>
</dbReference>
<evidence type="ECO:0000313" key="12">
    <source>
        <dbReference type="Proteomes" id="UP000186594"/>
    </source>
</evidence>
<name>A0A1U7LGN1_NEOID</name>
<dbReference type="OMA" id="AACDQTT"/>
<keyword evidence="4 9" id="KW-0747">Spliceosome</keyword>
<evidence type="ECO:0000256" key="2">
    <source>
        <dbReference type="ARBA" id="ARBA00006850"/>
    </source>
</evidence>
<comment type="similarity">
    <text evidence="2 9">Belongs to the snRNP Sm proteins family.</text>
</comment>
<comment type="subunit">
    <text evidence="9">LSm subunits form a heteromer with a doughnut shape.</text>
</comment>
<dbReference type="GO" id="GO:0030620">
    <property type="term" value="F:U2 snRNA binding"/>
    <property type="evidence" value="ECO:0007669"/>
    <property type="project" value="EnsemblFungi"/>
</dbReference>
<dbReference type="PROSITE" id="PS52002">
    <property type="entry name" value="SM"/>
    <property type="match status" value="1"/>
</dbReference>
<dbReference type="AlphaFoldDB" id="A0A1U7LGN1"/>